<name>A0ACC1T8D9_9APHY</name>
<dbReference type="Proteomes" id="UP001148662">
    <property type="component" value="Unassembled WGS sequence"/>
</dbReference>
<sequence length="622" mass="69307">MTVTLRIQYKGDAARKLAAEEGRSGGEEKSPYLDEVTRALSLFQIPSPNYTRAIYKSGFILCNYNTTKDTKLYYDVWRGARRAQSVACRNTLDGLSISKPVFFQNKYANQEAFNTRGRGGTPYQPRPRSLSPDAGHHRYRGQSLSAERTWPSITSTSATNPLTSPGTGYQSVSKDRYEGTARIQRDVAVEQSPTKPSAGIGEAHKTLQILSHSRSLQALLETSSPAPDRPIKQEDTLSPVLHTPRVRLSSPKAPNTSSLSGSSSTSARQSTPSAQPSNAKPMSASYKDRTKSFERKQNTDISGGSYIGRTSSQQALKASSTSQFRPNSPPPVRRFSRFDMQHAPQTRPEHISPYRAPYRVPARSVSPVDPRERHDGLRHRPVYIPLAKRPLSPGAYRRRSASPPHKKRFFEYGLASGSKQQETHHPQIPTQPRAAMAAKRSLSPSRLERPGSPMRRTLTTSSGLRSAGSTAGGAVIKKTPSPPDDSTSQKSQTQTLNRELWDVRRQITALNAREKHILNELKLIRAPELVQSTISSIQTPDEKLKIMELEIVSLRERLQNETVRRKLVEDSCESERRRRRYAEDMLDDAKRESNTPLVVPAMLDAFQKIARLTGDALMTAED</sequence>
<evidence type="ECO:0000313" key="1">
    <source>
        <dbReference type="EMBL" id="KAJ3555528.1"/>
    </source>
</evidence>
<protein>
    <submittedName>
        <fullName evidence="1">Uncharacterized protein</fullName>
    </submittedName>
</protein>
<accession>A0ACC1T8D9</accession>
<reference evidence="1" key="1">
    <citation type="submission" date="2022-07" db="EMBL/GenBank/DDBJ databases">
        <title>Genome Sequence of Phlebia brevispora.</title>
        <authorList>
            <person name="Buettner E."/>
        </authorList>
    </citation>
    <scope>NUCLEOTIDE SEQUENCE</scope>
    <source>
        <strain evidence="1">MPL23</strain>
    </source>
</reference>
<dbReference type="EMBL" id="JANHOG010000323">
    <property type="protein sequence ID" value="KAJ3555528.1"/>
    <property type="molecule type" value="Genomic_DNA"/>
</dbReference>
<keyword evidence="2" id="KW-1185">Reference proteome</keyword>
<proteinExistence type="predicted"/>
<organism evidence="1 2">
    <name type="scientific">Phlebia brevispora</name>
    <dbReference type="NCBI Taxonomy" id="194682"/>
    <lineage>
        <taxon>Eukaryota</taxon>
        <taxon>Fungi</taxon>
        <taxon>Dikarya</taxon>
        <taxon>Basidiomycota</taxon>
        <taxon>Agaricomycotina</taxon>
        <taxon>Agaricomycetes</taxon>
        <taxon>Polyporales</taxon>
        <taxon>Meruliaceae</taxon>
        <taxon>Phlebia</taxon>
    </lineage>
</organism>
<gene>
    <name evidence="1" type="ORF">NM688_g2529</name>
</gene>
<evidence type="ECO:0000313" key="2">
    <source>
        <dbReference type="Proteomes" id="UP001148662"/>
    </source>
</evidence>
<comment type="caution">
    <text evidence="1">The sequence shown here is derived from an EMBL/GenBank/DDBJ whole genome shotgun (WGS) entry which is preliminary data.</text>
</comment>